<dbReference type="InterPro" id="IPR014014">
    <property type="entry name" value="RNA_helicase_DEAD_Q_motif"/>
</dbReference>
<keyword evidence="10" id="KW-0508">mRNA splicing</keyword>
<evidence type="ECO:0000256" key="9">
    <source>
        <dbReference type="ARBA" id="ARBA00023054"/>
    </source>
</evidence>
<keyword evidence="9 18" id="KW-0175">Coiled coil</keyword>
<feature type="domain" description="DEAD-box RNA helicase Q" evidence="22">
    <location>
        <begin position="864"/>
        <end position="892"/>
    </location>
</feature>
<dbReference type="PROSITE" id="PS51192">
    <property type="entry name" value="HELICASE_ATP_BIND_1"/>
    <property type="match status" value="1"/>
</dbReference>
<dbReference type="InterPro" id="IPR027417">
    <property type="entry name" value="P-loop_NTPase"/>
</dbReference>
<name>A0A7M6DJ81_9CNID</name>
<feature type="compositionally biased region" description="Basic and acidic residues" evidence="19">
    <location>
        <begin position="73"/>
        <end position="86"/>
    </location>
</feature>
<evidence type="ECO:0000256" key="6">
    <source>
        <dbReference type="ARBA" id="ARBA00022801"/>
    </source>
</evidence>
<evidence type="ECO:0000259" key="20">
    <source>
        <dbReference type="PROSITE" id="PS51192"/>
    </source>
</evidence>
<evidence type="ECO:0000313" key="23">
    <source>
        <dbReference type="EnsemblMetazoa" id="CLYHEMP012961.1"/>
    </source>
</evidence>
<feature type="compositionally biased region" description="Basic and acidic residues" evidence="19">
    <location>
        <begin position="651"/>
        <end position="664"/>
    </location>
</feature>
<sequence>FGIFIASQRKMKSESKSRHRDDKKKKKRQYRSKKHARDSSSDQDEDVDVVMSSQSSDDSPDERPRSKKNGRGRLPDGDSSPEEKQKSSSKSKRKSRKESFSESEDEEEDTRRGRRAEKKKKKSRKTNRKRRHESSDSEAEQSDDSSISPSPRSKKRDRSPAALKDKKKLKSRSPSRKKHIERSVSRSPPRKSKKSAKVRSVSPVEKRKKSRKEKSASPVVLHKKSKLLREESESPPPVSSRKKKKDESRDVKRRRRDSNSPPRRQRKDSEEERIEKFQITEKKLSTKSPSPPPPPPKVNIKVEPLKPKIKSPPIEKAPLPPKDSAPLPTLPPKHQEPPAPPKQLPALSKGKPLPPKETPTLPIETPTPPKDTPEPPAPQKEGPKAPAPPPEPDTKQSQEDEIERLLAKAKAKREEQRQKEREVGARLKESMKKVDSVDEKEKKTSTEIVFKKSKRKESASSLSASSNKEEKTSSSSKSSSYREHQSSSSSSSRKFSSDHSSRDKDTRESRDKDTRESRDKDTRESRDKDTRELRDKDTRESRDRGKDRDSRDSRDRSRKLHESSSSSSSSSSFSKKRDSEKKDDSKSRSSDTNSSKKESASANILDPEEEMRKRKERIEAWRNARKGGDGKSATTDAAEPEPPTPKKKSLGKWDQKPVEEEKPKPKVKVVVATKKKTIWNLEDDDDEQADKTKTQKGRKPLTSRITAEKKKSPEKPAAEDDEEIDPLDAFMMTIDKEVNKSKAKAVINPNAGGKTVTVVKTVVKKEEPEKLNKPEVMEQNQDALEYSSEEETPADVTASDFTEVKQKQRKELTVDHSRIYYAAFRRNFYVEVPELARLTADEVKIHRDSLDIQIRGKNVPKPIRTWAQAGLSSKVMTVLKKCNYEKPTHIQSQAIPAIMSGRDMIGIAKTGSGKTLAFLLPMLRHVLDQPPLEEEDGPIAIIMTPTRELALQIFREGKKFCKPLQLSIACIYGGSGISEQIAELKRGAEIIVCTPGRMIDMLAANNGKVTNCRRCTYLVMDEADRMFDMGFEPQVMRIVDSIRKDRQTVLFSATFPRQMEAVARKVLIKPVEIQVGGRSIVCSDVEQHAVVIDADNRFFKLLELLGVYQERGSILVFVEKQETADSLFKDLLKKGYPCLSLHGGMDQYDRDSTIADFKNGVTKLMVSTSVAARGLDVKNLILVINYDCPNHYEDYVHRCGRTGRAGNKGTAFTFLTYEQGRNAGDIMKAFEVSKVDVPEDVKTLWEVFKAEMEAQGKKIRANSGFSGKGFKFNAEEDAQISDAKKMQKFTLGLQDSDDEAEAAENAIEKIEADLDKAFSNKPKIALAPEVAEQQKAQKTATADSNVDKDKLKAAADRAAMLNKKLNSGQVIDRNTAATASILQGQKITKLQGVGLAKQMADKVNAKLNYKPVEAEPAEPVESEKKKAVRYEEEIDINDFPQTARWRITSKEIIEQVREVSEAGVTVRGMYIPPSKKGEDEKRLHLYIESLSERSIQIAKAEIKRLLKEELMKHESSSYRGNTGRYKVV</sequence>
<comment type="catalytic activity">
    <reaction evidence="13">
        <text>ATP + H2O = ADP + phosphate + H(+)</text>
        <dbReference type="Rhea" id="RHEA:13065"/>
        <dbReference type="ChEBI" id="CHEBI:15377"/>
        <dbReference type="ChEBI" id="CHEBI:15378"/>
        <dbReference type="ChEBI" id="CHEBI:30616"/>
        <dbReference type="ChEBI" id="CHEBI:43474"/>
        <dbReference type="ChEBI" id="CHEBI:456216"/>
        <dbReference type="EC" id="3.6.4.13"/>
    </reaction>
</comment>
<feature type="domain" description="Helicase C-terminal" evidence="21">
    <location>
        <begin position="1100"/>
        <end position="1245"/>
    </location>
</feature>
<comment type="function">
    <text evidence="14">Component of the 17S U2 SnRNP complex of the spliceosome, a large ribonucleoprotein complex that removes introns from transcribed pre-mRNAs. The 17S U2 SnRNP complex (1) directly participates in early spliceosome assembly and (2) mediates recognition of the intron branch site during pre-mRNA splicing by promoting the selection of the pre-mRNA branch-site adenosine, the nucleophile for the first step of splicing. Within the 17S U2 SnRNP complex, DDX46 plays essential roles during assembly of pre-spliceosome and proofreading of the branch site.</text>
</comment>
<evidence type="ECO:0000313" key="24">
    <source>
        <dbReference type="Proteomes" id="UP000594262"/>
    </source>
</evidence>
<keyword evidence="8" id="KW-0067">ATP-binding</keyword>
<evidence type="ECO:0000256" key="5">
    <source>
        <dbReference type="ARBA" id="ARBA00022741"/>
    </source>
</evidence>
<dbReference type="EnsemblMetazoa" id="CLYHEMT012961.1">
    <property type="protein sequence ID" value="CLYHEMP012961.1"/>
    <property type="gene ID" value="CLYHEMG012961"/>
</dbReference>
<feature type="domain" description="Helicase ATP-binding" evidence="20">
    <location>
        <begin position="895"/>
        <end position="1073"/>
    </location>
</feature>
<feature type="compositionally biased region" description="Basic residues" evidence="19">
    <location>
        <begin position="87"/>
        <end position="96"/>
    </location>
</feature>
<feature type="compositionally biased region" description="Basic residues" evidence="19">
    <location>
        <begin position="21"/>
        <end position="36"/>
    </location>
</feature>
<feature type="compositionally biased region" description="Basic and acidic residues" evidence="19">
    <location>
        <begin position="495"/>
        <end position="555"/>
    </location>
</feature>
<dbReference type="InterPro" id="IPR014001">
    <property type="entry name" value="Helicase_ATP-bd"/>
</dbReference>
<feature type="compositionally biased region" description="Basic and acidic residues" evidence="19">
    <location>
        <begin position="706"/>
        <end position="718"/>
    </location>
</feature>
<feature type="compositionally biased region" description="Basic and acidic residues" evidence="19">
    <location>
        <begin position="610"/>
        <end position="629"/>
    </location>
</feature>
<accession>A0A7M6DJ81</accession>
<feature type="compositionally biased region" description="Basic and acidic residues" evidence="19">
    <location>
        <begin position="11"/>
        <end position="20"/>
    </location>
</feature>
<comment type="subcellular location">
    <subcellularLocation>
        <location evidence="1">Nucleus speckle</location>
    </subcellularLocation>
</comment>
<dbReference type="GO" id="GO:0005524">
    <property type="term" value="F:ATP binding"/>
    <property type="evidence" value="ECO:0007669"/>
    <property type="project" value="UniProtKB-KW"/>
</dbReference>
<dbReference type="CDD" id="cd17953">
    <property type="entry name" value="DEADc_DDX46"/>
    <property type="match status" value="1"/>
</dbReference>
<feature type="compositionally biased region" description="Basic and acidic residues" evidence="19">
    <location>
        <begin position="575"/>
        <end position="599"/>
    </location>
</feature>
<dbReference type="GO" id="GO:0005681">
    <property type="term" value="C:spliceosomal complex"/>
    <property type="evidence" value="ECO:0007669"/>
    <property type="project" value="UniProtKB-KW"/>
</dbReference>
<dbReference type="EC" id="3.6.4.13" evidence="2"/>
<evidence type="ECO:0000256" key="11">
    <source>
        <dbReference type="ARBA" id="ARBA00023242"/>
    </source>
</evidence>
<dbReference type="PROSITE" id="PS51195">
    <property type="entry name" value="Q_MOTIF"/>
    <property type="match status" value="1"/>
</dbReference>
<feature type="compositionally biased region" description="Pro residues" evidence="19">
    <location>
        <begin position="318"/>
        <end position="343"/>
    </location>
</feature>
<dbReference type="InterPro" id="IPR001650">
    <property type="entry name" value="Helicase_C-like"/>
</dbReference>
<dbReference type="SMART" id="SM00487">
    <property type="entry name" value="DEXDc"/>
    <property type="match status" value="1"/>
</dbReference>
<feature type="compositionally biased region" description="Basic residues" evidence="19">
    <location>
        <begin position="165"/>
        <end position="180"/>
    </location>
</feature>
<dbReference type="PANTHER" id="PTHR47958">
    <property type="entry name" value="ATP-DEPENDENT RNA HELICASE DBP3"/>
    <property type="match status" value="1"/>
</dbReference>
<dbReference type="InterPro" id="IPR000629">
    <property type="entry name" value="RNA-helicase_DEAD-box_CS"/>
</dbReference>
<evidence type="ECO:0000259" key="21">
    <source>
        <dbReference type="PROSITE" id="PS51194"/>
    </source>
</evidence>
<dbReference type="Pfam" id="PF00271">
    <property type="entry name" value="Helicase_C"/>
    <property type="match status" value="1"/>
</dbReference>
<feature type="coiled-coil region" evidence="18">
    <location>
        <begin position="1293"/>
        <end position="1320"/>
    </location>
</feature>
<evidence type="ECO:0000256" key="17">
    <source>
        <dbReference type="PROSITE-ProRule" id="PRU00552"/>
    </source>
</evidence>
<dbReference type="GO" id="GO:0016787">
    <property type="term" value="F:hydrolase activity"/>
    <property type="evidence" value="ECO:0007669"/>
    <property type="project" value="UniProtKB-KW"/>
</dbReference>
<evidence type="ECO:0000256" key="18">
    <source>
        <dbReference type="SAM" id="Coils"/>
    </source>
</evidence>
<evidence type="ECO:0000256" key="15">
    <source>
        <dbReference type="ARBA" id="ARBA00050029"/>
    </source>
</evidence>
<dbReference type="GO" id="GO:0000398">
    <property type="term" value="P:mRNA splicing, via spliceosome"/>
    <property type="evidence" value="ECO:0007669"/>
    <property type="project" value="UniProtKB-ARBA"/>
</dbReference>
<evidence type="ECO:0000256" key="13">
    <source>
        <dbReference type="ARBA" id="ARBA00047984"/>
    </source>
</evidence>
<keyword evidence="7" id="KW-0347">Helicase</keyword>
<evidence type="ECO:0000259" key="22">
    <source>
        <dbReference type="PROSITE" id="PS51195"/>
    </source>
</evidence>
<feature type="short sequence motif" description="Q motif" evidence="17">
    <location>
        <begin position="864"/>
        <end position="892"/>
    </location>
</feature>
<feature type="compositionally biased region" description="Pro residues" evidence="19">
    <location>
        <begin position="365"/>
        <end position="378"/>
    </location>
</feature>
<feature type="compositionally biased region" description="Low complexity" evidence="19">
    <location>
        <begin position="563"/>
        <end position="573"/>
    </location>
</feature>
<protein>
    <recommendedName>
        <fullName evidence="15">Probable ATP-dependent RNA helicase DDX46</fullName>
        <ecNumber evidence="2">3.6.4.13</ecNumber>
    </recommendedName>
    <alternativeName>
        <fullName evidence="16">DEAD box protein 46</fullName>
    </alternativeName>
</protein>
<keyword evidence="24" id="KW-1185">Reference proteome</keyword>
<evidence type="ECO:0000256" key="16">
    <source>
        <dbReference type="ARBA" id="ARBA00050042"/>
    </source>
</evidence>
<evidence type="ECO:0000256" key="1">
    <source>
        <dbReference type="ARBA" id="ARBA00004324"/>
    </source>
</evidence>
<keyword evidence="3" id="KW-0507">mRNA processing</keyword>
<dbReference type="SUPFAM" id="SSF52540">
    <property type="entry name" value="P-loop containing nucleoside triphosphate hydrolases"/>
    <property type="match status" value="2"/>
</dbReference>
<dbReference type="GO" id="GO:0003676">
    <property type="term" value="F:nucleic acid binding"/>
    <property type="evidence" value="ECO:0007669"/>
    <property type="project" value="InterPro"/>
</dbReference>
<dbReference type="Pfam" id="PF23469">
    <property type="entry name" value="KH_12"/>
    <property type="match status" value="1"/>
</dbReference>
<keyword evidence="4" id="KW-0747">Spliceosome</keyword>
<evidence type="ECO:0000256" key="4">
    <source>
        <dbReference type="ARBA" id="ARBA00022728"/>
    </source>
</evidence>
<proteinExistence type="inferred from homology"/>
<dbReference type="FunFam" id="3.40.50.300:FF:000584">
    <property type="entry name" value="probable ATP-dependent RNA helicase DDX46"/>
    <property type="match status" value="1"/>
</dbReference>
<dbReference type="FunFam" id="3.40.50.300:FF:000079">
    <property type="entry name" value="probable ATP-dependent RNA helicase DDX17"/>
    <property type="match status" value="1"/>
</dbReference>
<dbReference type="GO" id="GO:0016607">
    <property type="term" value="C:nuclear speck"/>
    <property type="evidence" value="ECO:0007669"/>
    <property type="project" value="UniProtKB-SubCell"/>
</dbReference>
<evidence type="ECO:0000256" key="14">
    <source>
        <dbReference type="ARBA" id="ARBA00049949"/>
    </source>
</evidence>
<feature type="compositionally biased region" description="Basic and acidic residues" evidence="19">
    <location>
        <begin position="267"/>
        <end position="284"/>
    </location>
</feature>
<dbReference type="PROSITE" id="PS51194">
    <property type="entry name" value="HELICASE_CTER"/>
    <property type="match status" value="1"/>
</dbReference>
<evidence type="ECO:0000256" key="10">
    <source>
        <dbReference type="ARBA" id="ARBA00023187"/>
    </source>
</evidence>
<dbReference type="PROSITE" id="PS00039">
    <property type="entry name" value="DEAD_ATP_HELICASE"/>
    <property type="match status" value="1"/>
</dbReference>
<organism evidence="23 24">
    <name type="scientific">Clytia hemisphaerica</name>
    <dbReference type="NCBI Taxonomy" id="252671"/>
    <lineage>
        <taxon>Eukaryota</taxon>
        <taxon>Metazoa</taxon>
        <taxon>Cnidaria</taxon>
        <taxon>Hydrozoa</taxon>
        <taxon>Hydroidolina</taxon>
        <taxon>Leptothecata</taxon>
        <taxon>Obeliida</taxon>
        <taxon>Clytiidae</taxon>
        <taxon>Clytia</taxon>
    </lineage>
</organism>
<dbReference type="Pfam" id="PF00270">
    <property type="entry name" value="DEAD"/>
    <property type="match status" value="1"/>
</dbReference>
<dbReference type="InterPro" id="IPR056149">
    <property type="entry name" value="PRP5/DDX46/KHDC4_KH"/>
</dbReference>
<keyword evidence="11" id="KW-0539">Nucleus</keyword>
<evidence type="ECO:0000256" key="7">
    <source>
        <dbReference type="ARBA" id="ARBA00022806"/>
    </source>
</evidence>
<evidence type="ECO:0000256" key="3">
    <source>
        <dbReference type="ARBA" id="ARBA00022664"/>
    </source>
</evidence>
<feature type="compositionally biased region" description="Basic residues" evidence="19">
    <location>
        <begin position="188"/>
        <end position="197"/>
    </location>
</feature>
<dbReference type="OrthoDB" id="196131at2759"/>
<comment type="similarity">
    <text evidence="12">Belongs to the DEAD box helicase family. DDX46/PRP5 subfamily.</text>
</comment>
<dbReference type="InterPro" id="IPR011545">
    <property type="entry name" value="DEAD/DEAH_box_helicase_dom"/>
</dbReference>
<keyword evidence="5" id="KW-0547">Nucleotide-binding</keyword>
<dbReference type="Proteomes" id="UP000594262">
    <property type="component" value="Unplaced"/>
</dbReference>
<dbReference type="GO" id="GO:0003724">
    <property type="term" value="F:RNA helicase activity"/>
    <property type="evidence" value="ECO:0007669"/>
    <property type="project" value="UniProtKB-EC"/>
</dbReference>
<reference evidence="23" key="1">
    <citation type="submission" date="2021-01" db="UniProtKB">
        <authorList>
            <consortium name="EnsemblMetazoa"/>
        </authorList>
    </citation>
    <scope>IDENTIFICATION</scope>
</reference>
<dbReference type="SMART" id="SM00490">
    <property type="entry name" value="HELICc"/>
    <property type="match status" value="1"/>
</dbReference>
<dbReference type="Gene3D" id="3.40.50.300">
    <property type="entry name" value="P-loop containing nucleotide triphosphate hydrolases"/>
    <property type="match status" value="2"/>
</dbReference>
<evidence type="ECO:0000256" key="12">
    <source>
        <dbReference type="ARBA" id="ARBA00038511"/>
    </source>
</evidence>
<dbReference type="CDD" id="cd18787">
    <property type="entry name" value="SF2_C_DEAD"/>
    <property type="match status" value="1"/>
</dbReference>
<feature type="region of interest" description="Disordered" evidence="19">
    <location>
        <begin position="1"/>
        <end position="726"/>
    </location>
</feature>
<feature type="compositionally biased region" description="Basic and acidic residues" evidence="19">
    <location>
        <begin position="392"/>
        <end position="445"/>
    </location>
</feature>
<feature type="compositionally biased region" description="Basic residues" evidence="19">
    <location>
        <begin position="112"/>
        <end position="132"/>
    </location>
</feature>
<evidence type="ECO:0000256" key="8">
    <source>
        <dbReference type="ARBA" id="ARBA00022840"/>
    </source>
</evidence>
<keyword evidence="6" id="KW-0378">Hydrolase</keyword>
<evidence type="ECO:0000256" key="19">
    <source>
        <dbReference type="SAM" id="MobiDB-lite"/>
    </source>
</evidence>
<evidence type="ECO:0000256" key="2">
    <source>
        <dbReference type="ARBA" id="ARBA00012552"/>
    </source>
</evidence>